<feature type="transmembrane region" description="Helical" evidence="8">
    <location>
        <begin position="12"/>
        <end position="41"/>
    </location>
</feature>
<evidence type="ECO:0000256" key="1">
    <source>
        <dbReference type="ARBA" id="ARBA00004429"/>
    </source>
</evidence>
<dbReference type="PANTHER" id="PTHR33362:SF5">
    <property type="entry name" value="C4-DICARBOXYLATE TRAP TRANSPORTER LARGE PERMEASE PROTEIN DCTM"/>
    <property type="match status" value="1"/>
</dbReference>
<keyword evidence="3 7" id="KW-0997">Cell inner membrane</keyword>
<feature type="transmembrane region" description="Helical" evidence="8">
    <location>
        <begin position="406"/>
        <end position="431"/>
    </location>
</feature>
<gene>
    <name evidence="10" type="ORF">HNQ70_001428</name>
</gene>
<organism evidence="10 11">
    <name type="scientific">Quisquiliibacterium transsilvanicum</name>
    <dbReference type="NCBI Taxonomy" id="1549638"/>
    <lineage>
        <taxon>Bacteria</taxon>
        <taxon>Pseudomonadati</taxon>
        <taxon>Pseudomonadota</taxon>
        <taxon>Betaproteobacteria</taxon>
        <taxon>Burkholderiales</taxon>
        <taxon>Burkholderiaceae</taxon>
        <taxon>Quisquiliibacterium</taxon>
    </lineage>
</organism>
<dbReference type="PIRSF" id="PIRSF006066">
    <property type="entry name" value="HI0050"/>
    <property type="match status" value="1"/>
</dbReference>
<keyword evidence="5 8" id="KW-1133">Transmembrane helix</keyword>
<dbReference type="InterPro" id="IPR004681">
    <property type="entry name" value="TRAP_DctM"/>
</dbReference>
<dbReference type="InterPro" id="IPR010656">
    <property type="entry name" value="DctM"/>
</dbReference>
<evidence type="ECO:0000256" key="2">
    <source>
        <dbReference type="ARBA" id="ARBA00022475"/>
    </source>
</evidence>
<feature type="transmembrane region" description="Helical" evidence="8">
    <location>
        <begin position="226"/>
        <end position="245"/>
    </location>
</feature>
<evidence type="ECO:0000256" key="8">
    <source>
        <dbReference type="SAM" id="Phobius"/>
    </source>
</evidence>
<evidence type="ECO:0000256" key="3">
    <source>
        <dbReference type="ARBA" id="ARBA00022519"/>
    </source>
</evidence>
<evidence type="ECO:0000256" key="4">
    <source>
        <dbReference type="ARBA" id="ARBA00022692"/>
    </source>
</evidence>
<name>A0A7W8HHJ7_9BURK</name>
<keyword evidence="2" id="KW-1003">Cell membrane</keyword>
<feature type="transmembrane region" description="Helical" evidence="8">
    <location>
        <begin position="141"/>
        <end position="167"/>
    </location>
</feature>
<dbReference type="AlphaFoldDB" id="A0A7W8HHJ7"/>
<dbReference type="EMBL" id="JACHGB010000003">
    <property type="protein sequence ID" value="MBB5271418.1"/>
    <property type="molecule type" value="Genomic_DNA"/>
</dbReference>
<reference evidence="10 11" key="1">
    <citation type="submission" date="2020-08" db="EMBL/GenBank/DDBJ databases">
        <title>Genomic Encyclopedia of Type Strains, Phase IV (KMG-IV): sequencing the most valuable type-strain genomes for metagenomic binning, comparative biology and taxonomic classification.</title>
        <authorList>
            <person name="Goeker M."/>
        </authorList>
    </citation>
    <scope>NUCLEOTIDE SEQUENCE [LARGE SCALE GENOMIC DNA]</scope>
    <source>
        <strain evidence="10 11">DSM 29781</strain>
    </source>
</reference>
<accession>A0A7W8HHJ7</accession>
<comment type="caution">
    <text evidence="10">The sequence shown here is derived from an EMBL/GenBank/DDBJ whole genome shotgun (WGS) entry which is preliminary data.</text>
</comment>
<dbReference type="RefSeq" id="WP_183965780.1">
    <property type="nucleotide sequence ID" value="NZ_BAABEW010000001.1"/>
</dbReference>
<comment type="function">
    <text evidence="7">Part of the tripartite ATP-independent periplasmic (TRAP) transport system.</text>
</comment>
<keyword evidence="11" id="KW-1185">Reference proteome</keyword>
<dbReference type="GO" id="GO:0005886">
    <property type="term" value="C:plasma membrane"/>
    <property type="evidence" value="ECO:0007669"/>
    <property type="project" value="UniProtKB-SubCell"/>
</dbReference>
<feature type="transmembrane region" description="Helical" evidence="8">
    <location>
        <begin position="53"/>
        <end position="76"/>
    </location>
</feature>
<evidence type="ECO:0000256" key="7">
    <source>
        <dbReference type="RuleBase" id="RU369079"/>
    </source>
</evidence>
<evidence type="ECO:0000256" key="5">
    <source>
        <dbReference type="ARBA" id="ARBA00022989"/>
    </source>
</evidence>
<dbReference type="GO" id="GO:0022857">
    <property type="term" value="F:transmembrane transporter activity"/>
    <property type="evidence" value="ECO:0007669"/>
    <property type="project" value="UniProtKB-UniRule"/>
</dbReference>
<evidence type="ECO:0000259" key="9">
    <source>
        <dbReference type="Pfam" id="PF06808"/>
    </source>
</evidence>
<feature type="transmembrane region" description="Helical" evidence="8">
    <location>
        <begin position="364"/>
        <end position="386"/>
    </location>
</feature>
<keyword evidence="7" id="KW-0813">Transport</keyword>
<dbReference type="Proteomes" id="UP000532440">
    <property type="component" value="Unassembled WGS sequence"/>
</dbReference>
<feature type="transmembrane region" description="Helical" evidence="8">
    <location>
        <begin position="251"/>
        <end position="270"/>
    </location>
</feature>
<comment type="subcellular location">
    <subcellularLocation>
        <location evidence="1 7">Cell inner membrane</location>
        <topology evidence="1 7">Multi-pass membrane protein</topology>
    </subcellularLocation>
</comment>
<dbReference type="Pfam" id="PF06808">
    <property type="entry name" value="DctM"/>
    <property type="match status" value="1"/>
</dbReference>
<evidence type="ECO:0000313" key="11">
    <source>
        <dbReference type="Proteomes" id="UP000532440"/>
    </source>
</evidence>
<keyword evidence="4 8" id="KW-0812">Transmembrane</keyword>
<sequence>MSQTLILWIVGAWFVIFLALGQSVSTVLFGSGLVGVTLWIGSRVFDGIIGPDIFYTASIYSLSIVPLYLLMANLLVRGGVVIDLFRVGHKLSGYRRFPLGVATIITGGLLGAVSGSGSASAAALATLAAPELERVGYTRRFSVGLAAIAGSLSAVIPPSLIVIIYGSLTMVPIGHLFIGLLGPGLLCILVYIACLRVFGEVRPGVADGVRGDEEEDPAMMRRSMHAAIFIFALMFVVFGGIYGGVITVGEAGAIGAFAAMFGMIAMRRVSVKDILAALGDSVKITAMLMMIVIGAQIFARFLAFSRLPSELVKLMEPLLDSPEILIAMMMALFFVAGMILESAAVIVLVVPILLPLLKAANIDLLWFGVMASFMIALGLLTPPVGLSAYAASTAARFPVGEVFKPATIFATVAGVVVTAVMILFPGIVTWLPSHIN</sequence>
<evidence type="ECO:0000256" key="6">
    <source>
        <dbReference type="ARBA" id="ARBA00023136"/>
    </source>
</evidence>
<feature type="transmembrane region" description="Helical" evidence="8">
    <location>
        <begin position="282"/>
        <end position="304"/>
    </location>
</feature>
<feature type="domain" description="TRAP C4-dicarboxylate transport system permease DctM subunit" evidence="9">
    <location>
        <begin position="12"/>
        <end position="425"/>
    </location>
</feature>
<dbReference type="PANTHER" id="PTHR33362">
    <property type="entry name" value="SIALIC ACID TRAP TRANSPORTER PERMEASE PROTEIN SIAT-RELATED"/>
    <property type="match status" value="1"/>
</dbReference>
<proteinExistence type="predicted"/>
<evidence type="ECO:0000313" key="10">
    <source>
        <dbReference type="EMBL" id="MBB5271418.1"/>
    </source>
</evidence>
<keyword evidence="6 8" id="KW-0472">Membrane</keyword>
<feature type="transmembrane region" description="Helical" evidence="8">
    <location>
        <begin position="173"/>
        <end position="194"/>
    </location>
</feature>
<feature type="transmembrane region" description="Helical" evidence="8">
    <location>
        <begin position="324"/>
        <end position="357"/>
    </location>
</feature>
<protein>
    <submittedName>
        <fullName evidence="10">Tripartite ATP-independent transporter DctM subunit</fullName>
    </submittedName>
</protein>